<dbReference type="AlphaFoldDB" id="F6DUQ1"/>
<evidence type="ECO:0000256" key="1">
    <source>
        <dbReference type="SAM" id="Phobius"/>
    </source>
</evidence>
<reference evidence="2 3" key="2">
    <citation type="journal article" date="2012" name="Stand. Genomic Sci.">
        <title>Complete genome sequence of the sulfate-reducing firmicute Desulfotomaculum ruminis type strain (DL(T)).</title>
        <authorList>
            <person name="Spring S."/>
            <person name="Visser M."/>
            <person name="Lu M."/>
            <person name="Copeland A."/>
            <person name="Lapidus A."/>
            <person name="Lucas S."/>
            <person name="Cheng J.F."/>
            <person name="Han C."/>
            <person name="Tapia R."/>
            <person name="Goodwin L.A."/>
            <person name="Pitluck S."/>
            <person name="Ivanova N."/>
            <person name="Land M."/>
            <person name="Hauser L."/>
            <person name="Larimer F."/>
            <person name="Rohde M."/>
            <person name="Goker M."/>
            <person name="Detter J.C."/>
            <person name="Kyrpides N.C."/>
            <person name="Woyke T."/>
            <person name="Schaap P.J."/>
            <person name="Plugge C.M."/>
            <person name="Muyzer G."/>
            <person name="Kuever J."/>
            <person name="Pereira I.A."/>
            <person name="Parshina S.N."/>
            <person name="Bernier-Latmani R."/>
            <person name="Stams A.J."/>
            <person name="Klenk H.P."/>
        </authorList>
    </citation>
    <scope>NUCLEOTIDE SEQUENCE [LARGE SCALE GENOMIC DNA]</scope>
    <source>
        <strain evidence="3">ATCC 23193 / DSM 2154 / NCIB 8452 / DL</strain>
    </source>
</reference>
<protein>
    <submittedName>
        <fullName evidence="2">Uncharacterized protein</fullName>
    </submittedName>
</protein>
<dbReference type="KEGG" id="dru:Desru_1932"/>
<keyword evidence="1" id="KW-0472">Membrane</keyword>
<gene>
    <name evidence="2" type="ordered locus">Desru_1932</name>
</gene>
<keyword evidence="1" id="KW-0812">Transmembrane</keyword>
<dbReference type="Proteomes" id="UP000009234">
    <property type="component" value="Chromosome"/>
</dbReference>
<name>F6DUQ1_DESRL</name>
<dbReference type="EMBL" id="CP002780">
    <property type="protein sequence ID" value="AEG60189.1"/>
    <property type="molecule type" value="Genomic_DNA"/>
</dbReference>
<dbReference type="HOGENOM" id="CLU_2272827_0_0_9"/>
<accession>F6DUQ1</accession>
<organism evidence="2 3">
    <name type="scientific">Desulforamulus ruminis (strain ATCC 23193 / DSM 2154 / NCIMB 8452 / DL)</name>
    <name type="common">Desulfotomaculum ruminis</name>
    <dbReference type="NCBI Taxonomy" id="696281"/>
    <lineage>
        <taxon>Bacteria</taxon>
        <taxon>Bacillati</taxon>
        <taxon>Bacillota</taxon>
        <taxon>Clostridia</taxon>
        <taxon>Eubacteriales</taxon>
        <taxon>Peptococcaceae</taxon>
        <taxon>Desulforamulus</taxon>
    </lineage>
</organism>
<reference evidence="3" key="1">
    <citation type="submission" date="2011-05" db="EMBL/GenBank/DDBJ databases">
        <title>Complete sequence of Desulfotomaculum ruminis DSM 2154.</title>
        <authorList>
            <person name="Lucas S."/>
            <person name="Copeland A."/>
            <person name="Lapidus A."/>
            <person name="Cheng J.-F."/>
            <person name="Goodwin L."/>
            <person name="Pitluck S."/>
            <person name="Lu M."/>
            <person name="Detter J.C."/>
            <person name="Han C."/>
            <person name="Tapia R."/>
            <person name="Land M."/>
            <person name="Hauser L."/>
            <person name="Kyrpides N."/>
            <person name="Ivanova N."/>
            <person name="Mikhailova N."/>
            <person name="Pagani I."/>
            <person name="Stams A.J.M."/>
            <person name="Plugge C.M."/>
            <person name="Muyzer G."/>
            <person name="Kuever J."/>
            <person name="Parshina S.N."/>
            <person name="Ivanova A.E."/>
            <person name="Nazina T.N."/>
            <person name="Brambilla E."/>
            <person name="Spring S."/>
            <person name="Klenk H.-P."/>
            <person name="Woyke T."/>
        </authorList>
    </citation>
    <scope>NUCLEOTIDE SEQUENCE [LARGE SCALE GENOMIC DNA]</scope>
    <source>
        <strain evidence="3">ATCC 23193 / DSM 2154 / NCIB 8452 / DL</strain>
    </source>
</reference>
<keyword evidence="3" id="KW-1185">Reference proteome</keyword>
<proteinExistence type="predicted"/>
<feature type="transmembrane region" description="Helical" evidence="1">
    <location>
        <begin position="32"/>
        <end position="51"/>
    </location>
</feature>
<keyword evidence="1" id="KW-1133">Transmembrane helix</keyword>
<evidence type="ECO:0000313" key="3">
    <source>
        <dbReference type="Proteomes" id="UP000009234"/>
    </source>
</evidence>
<evidence type="ECO:0000313" key="2">
    <source>
        <dbReference type="EMBL" id="AEG60189.1"/>
    </source>
</evidence>
<sequence>MPLLWFAFGLLGAIWILWHSQKNGYDFRSSLRWAMGTFFMPAIAIPLYFWLQSTVAGNRGSKNSRQEPRDITSDMVQSCRHCGKYYGGSPARCPHCKENLLD</sequence>